<dbReference type="Proteomes" id="UP000593737">
    <property type="component" value="Chromosome"/>
</dbReference>
<dbReference type="AlphaFoldDB" id="A0A7S8FFN6"/>
<evidence type="ECO:0000256" key="1">
    <source>
        <dbReference type="SAM" id="MobiDB-lite"/>
    </source>
</evidence>
<evidence type="ECO:0000313" key="3">
    <source>
        <dbReference type="Proteomes" id="UP000593737"/>
    </source>
</evidence>
<dbReference type="EMBL" id="CP047423">
    <property type="protein sequence ID" value="QPD04927.1"/>
    <property type="molecule type" value="Genomic_DNA"/>
</dbReference>
<accession>A0A7S8FFN6</accession>
<gene>
    <name evidence="2" type="ORF">Nkreftii_002701</name>
</gene>
<protein>
    <submittedName>
        <fullName evidence="2">Uncharacterized protein</fullName>
    </submittedName>
</protein>
<feature type="region of interest" description="Disordered" evidence="1">
    <location>
        <begin position="1"/>
        <end position="34"/>
    </location>
</feature>
<organism evidence="2 3">
    <name type="scientific">Candidatus Nitrospira kreftii</name>
    <dbReference type="NCBI Taxonomy" id="2652173"/>
    <lineage>
        <taxon>Bacteria</taxon>
        <taxon>Pseudomonadati</taxon>
        <taxon>Nitrospirota</taxon>
        <taxon>Nitrospiria</taxon>
        <taxon>Nitrospirales</taxon>
        <taxon>Nitrospiraceae</taxon>
        <taxon>Nitrospira</taxon>
    </lineage>
</organism>
<reference evidence="2 3" key="1">
    <citation type="journal article" date="2020" name="ISME J.">
        <title>Enrichment and physiological characterization of a novel comammox Nitrospira indicates ammonium inhibition of complete nitrification.</title>
        <authorList>
            <person name="Sakoula D."/>
            <person name="Koch H."/>
            <person name="Frank J."/>
            <person name="Jetten M.S.M."/>
            <person name="van Kessel M.A.H.J."/>
            <person name="Lucker S."/>
        </authorList>
    </citation>
    <scope>NUCLEOTIDE SEQUENCE [LARGE SCALE GENOMIC DNA]</scope>
    <source>
        <strain evidence="2">Comreactor17</strain>
    </source>
</reference>
<dbReference type="KEGG" id="nkf:Nkreftii_002701"/>
<evidence type="ECO:0000313" key="2">
    <source>
        <dbReference type="EMBL" id="QPD04927.1"/>
    </source>
</evidence>
<sequence length="166" mass="18182">MEQHAIQHGGEISLEDAQTQARDIMGNPDNPLHEKWKKGEAEALDQVDRIYRRAVGNKPVAVGGGSLASSAPTLNLAEFSVDPNAPPVDPAEEFMRQQDEKELTQLKEEWARDGIGFESATQELVPLVQAIHRTDPELLHLAEARLGPGLALRLLRIISGSMHANV</sequence>
<name>A0A7S8FFN6_9BACT</name>
<proteinExistence type="predicted"/>